<sequence>MHHFVQKSVKRKCIPTLTPKFTRKFINANKIHSIDFRIGGVASITGSFAHDPLNTNRILVENNIPLVGLDGLNIVHVDGISVDGEEGTALRLSINATIENPGVTDVQLQNFSFYMAEGETGTILGQIPINVLALQPGTNTVTLNGLLAPLHETDLPVVGKFFSAYLNGQTQLVKLFHDRSFEQNAIPMDLTTSGLTMKANLEGIKANIIRQVDVLNFGIEFDSIDESKVYATGRLSVLFALPSNVHMTFKALTTSINFTMHFNDGPSMSQMILHDLPVEHNQITNELLMSFNKQELIVLNDASFEEFAANLVLTSSVSVTIEGLAAALTNIRIGNITLSDIPVHDTLHLVGYNQFNNELLNIDNIDLTGALSSHELALRVKTKIINPSVVNIINGGPLSLDLCEVSSGISLGSVIIDPFYLEPQGSNTILNAEGTFRITDENSAVAQQFVSRMISGIDNNVELRGRLPNNSVGTSIPQLSMAIADLRIHTRVPGLYGERALVREILLKKLSAVQMAGIPLGLVKTLSSRIRLKNPFGTVLTITGMNIRAYFGAAIDESQQVGTVTDNSRITIGAYEEIVTSNIDVKITAKLSTMVSLLPPLLAGTSRLSLSGFINVIIGNQITLNQLPLTLLNVASIQDRSI</sequence>
<dbReference type="PANTHER" id="PTHR35895">
    <property type="entry name" value="CHROMOSOME 16, WHOLE GENOME SHOTGUN SEQUENCE"/>
    <property type="match status" value="1"/>
</dbReference>
<accession>A0A815SB09</accession>
<gene>
    <name evidence="2" type="ORF">JXQ802_LOCUS54608</name>
    <name evidence="1" type="ORF">PYM288_LOCUS38127</name>
</gene>
<evidence type="ECO:0000313" key="2">
    <source>
        <dbReference type="EMBL" id="CAF1651209.1"/>
    </source>
</evidence>
<dbReference type="PANTHER" id="PTHR35895:SF1">
    <property type="entry name" value="LIPID-BINDING SERUM GLYCOPROTEIN C-TERMINAL DOMAIN-CONTAINING PROTEIN"/>
    <property type="match status" value="1"/>
</dbReference>
<dbReference type="InterPro" id="IPR046368">
    <property type="entry name" value="Tag1"/>
</dbReference>
<evidence type="ECO:0000313" key="1">
    <source>
        <dbReference type="EMBL" id="CAF1489620.1"/>
    </source>
</evidence>
<name>A0A815SB09_9BILA</name>
<dbReference type="Pfam" id="PF12505">
    <property type="entry name" value="DUF3712"/>
    <property type="match status" value="1"/>
</dbReference>
<dbReference type="GO" id="GO:0016020">
    <property type="term" value="C:membrane"/>
    <property type="evidence" value="ECO:0007669"/>
    <property type="project" value="TreeGrafter"/>
</dbReference>
<organism evidence="1 3">
    <name type="scientific">Rotaria sordida</name>
    <dbReference type="NCBI Taxonomy" id="392033"/>
    <lineage>
        <taxon>Eukaryota</taxon>
        <taxon>Metazoa</taxon>
        <taxon>Spiralia</taxon>
        <taxon>Gnathifera</taxon>
        <taxon>Rotifera</taxon>
        <taxon>Eurotatoria</taxon>
        <taxon>Bdelloidea</taxon>
        <taxon>Philodinida</taxon>
        <taxon>Philodinidae</taxon>
        <taxon>Rotaria</taxon>
    </lineage>
</organism>
<dbReference type="Proteomes" id="UP000663854">
    <property type="component" value="Unassembled WGS sequence"/>
</dbReference>
<proteinExistence type="predicted"/>
<dbReference type="EMBL" id="CAJNOL010010688">
    <property type="protein sequence ID" value="CAF1651209.1"/>
    <property type="molecule type" value="Genomic_DNA"/>
</dbReference>
<reference evidence="1" key="1">
    <citation type="submission" date="2021-02" db="EMBL/GenBank/DDBJ databases">
        <authorList>
            <person name="Nowell W R."/>
        </authorList>
    </citation>
    <scope>NUCLEOTIDE SEQUENCE</scope>
</reference>
<dbReference type="Proteomes" id="UP000663870">
    <property type="component" value="Unassembled WGS sequence"/>
</dbReference>
<comment type="caution">
    <text evidence="1">The sequence shown here is derived from an EMBL/GenBank/DDBJ whole genome shotgun (WGS) entry which is preliminary data.</text>
</comment>
<dbReference type="AlphaFoldDB" id="A0A815SB09"/>
<dbReference type="EMBL" id="CAJNOH010008951">
    <property type="protein sequence ID" value="CAF1489620.1"/>
    <property type="molecule type" value="Genomic_DNA"/>
</dbReference>
<keyword evidence="4" id="KW-1185">Reference proteome</keyword>
<protein>
    <submittedName>
        <fullName evidence="1">Uncharacterized protein</fullName>
    </submittedName>
</protein>
<evidence type="ECO:0000313" key="3">
    <source>
        <dbReference type="Proteomes" id="UP000663854"/>
    </source>
</evidence>
<dbReference type="InterPro" id="IPR022185">
    <property type="entry name" value="DUF3712"/>
</dbReference>
<evidence type="ECO:0000313" key="4">
    <source>
        <dbReference type="Proteomes" id="UP000663870"/>
    </source>
</evidence>